<dbReference type="InterPro" id="IPR017850">
    <property type="entry name" value="Alkaline_phosphatase_core_sf"/>
</dbReference>
<dbReference type="PANTHER" id="PTHR31956:SF1">
    <property type="entry name" value="NON-SPECIFIC PHOSPHOLIPASE C1"/>
    <property type="match status" value="1"/>
</dbReference>
<dbReference type="Pfam" id="PF04185">
    <property type="entry name" value="Phosphoesterase"/>
    <property type="match status" value="1"/>
</dbReference>
<sequence length="743" mass="81636">MHSSTWARISALLPRADATESPQGHHTLWLLSSIAIANAWCILAQATILLAQHGHVPPPRARAFHRIDLPTAPNLVGKWQELTVTAGMPAERRNTTTAYSRRKPRATVVVIVSMAIVAGVLLGLLLRSNVVSAGSLKDIEHVVIFMQENRSWNNYFGTMAGIRGFNDPNVQVNPDGKPVWYQQVDPDMSNNTDYLLPWYLGYQGGDSLDAIQCLTAGSNGYEENHAALNNDLNNYWARNNTPWSWGYLKRQDIPVQFAIAEGWTSGDMYQEGQITATNPNRVTLVSGSVNVPGGHQNSSQGGPYIDNNETPGCEDGNVSCYPLSWKTIFEFYEDAGVSWQVYQDTDNFDDNPLAWFSQYQKALPGTPLAEKGMSYVGLDAFYKAAANGTLPEVSFIVGPAELSEHPPYMPKDGAWLQQQVVNAVTKSPKYSSTVLIISYDESGGFGDHVTPFHSPKDTAGDWMEDPYGLFGDVYVGPGVRLPFYIISPFTRGNRVFTERADHNSQIMFVEEWLSARGYNGIQTDQMVTWRREHMSNLVNALDLDNPDLSIPDIPLASEPHTDSSGNYDGTSLCESTYSDPRPPVPYGSQNVSEALFFEDGYKEVVGYLTEGRYLVFEMAGKALTNPSNGNKVSASPATSDHENKAQRWVIHYSNGVESGLFKVSSALDGRWLGRNGILHPASQSAQASDIKITFLGNGKGYTLEYADTNDESISIGKSGALTITPGVAGKESGFKVFSVTYHD</sequence>
<evidence type="ECO:0000256" key="1">
    <source>
        <dbReference type="ARBA" id="ARBA00022801"/>
    </source>
</evidence>
<organism evidence="3 4">
    <name type="scientific">Byssochlamys spectabilis (strain No. 5 / NBRC 109023)</name>
    <name type="common">Paecilomyces variotii</name>
    <dbReference type="NCBI Taxonomy" id="1356009"/>
    <lineage>
        <taxon>Eukaryota</taxon>
        <taxon>Fungi</taxon>
        <taxon>Dikarya</taxon>
        <taxon>Ascomycota</taxon>
        <taxon>Pezizomycotina</taxon>
        <taxon>Eurotiomycetes</taxon>
        <taxon>Eurotiomycetidae</taxon>
        <taxon>Eurotiales</taxon>
        <taxon>Thermoascaceae</taxon>
        <taxon>Paecilomyces</taxon>
    </lineage>
</organism>
<evidence type="ECO:0000313" key="4">
    <source>
        <dbReference type="Proteomes" id="UP000018001"/>
    </source>
</evidence>
<evidence type="ECO:0000256" key="2">
    <source>
        <dbReference type="SAM" id="Phobius"/>
    </source>
</evidence>
<dbReference type="eggNOG" id="ENOG502QPJ0">
    <property type="taxonomic scope" value="Eukaryota"/>
</dbReference>
<name>V5G7E1_BYSSN</name>
<keyword evidence="2" id="KW-0472">Membrane</keyword>
<dbReference type="Gene3D" id="3.40.720.10">
    <property type="entry name" value="Alkaline Phosphatase, subunit A"/>
    <property type="match status" value="1"/>
</dbReference>
<keyword evidence="1" id="KW-0378">Hydrolase</keyword>
<protein>
    <submittedName>
        <fullName evidence="3">Non-hemolytic phospholipase C</fullName>
    </submittedName>
</protein>
<proteinExistence type="predicted"/>
<feature type="transmembrane region" description="Helical" evidence="2">
    <location>
        <begin position="106"/>
        <end position="126"/>
    </location>
</feature>
<keyword evidence="4" id="KW-1185">Reference proteome</keyword>
<comment type="caution">
    <text evidence="3">The sequence shown here is derived from an EMBL/GenBank/DDBJ whole genome shotgun (WGS) entry which is preliminary data.</text>
</comment>
<dbReference type="InParanoid" id="V5G7E1"/>
<accession>V5G7E1</accession>
<gene>
    <name evidence="3" type="ORF">PVAR5_6586</name>
</gene>
<keyword evidence="2" id="KW-0812">Transmembrane</keyword>
<dbReference type="EMBL" id="BAUL01000220">
    <property type="protein sequence ID" value="GAD97901.1"/>
    <property type="molecule type" value="Genomic_DNA"/>
</dbReference>
<dbReference type="OrthoDB" id="5135119at2759"/>
<keyword evidence="2" id="KW-1133">Transmembrane helix</keyword>
<dbReference type="PANTHER" id="PTHR31956">
    <property type="entry name" value="NON-SPECIFIC PHOSPHOLIPASE C4-RELATED"/>
    <property type="match status" value="1"/>
</dbReference>
<dbReference type="Proteomes" id="UP000018001">
    <property type="component" value="Unassembled WGS sequence"/>
</dbReference>
<dbReference type="HOGENOM" id="CLU_008770_3_0_1"/>
<dbReference type="GO" id="GO:0042578">
    <property type="term" value="F:phosphoric ester hydrolase activity"/>
    <property type="evidence" value="ECO:0007669"/>
    <property type="project" value="UniProtKB-ARBA"/>
</dbReference>
<dbReference type="CDD" id="cd16014">
    <property type="entry name" value="PLC"/>
    <property type="match status" value="1"/>
</dbReference>
<reference evidence="4" key="1">
    <citation type="journal article" date="2014" name="Genome Announc.">
        <title>Draft genome sequence of the formaldehyde-resistant fungus Byssochlamys spectabilis No. 5 (anamorph Paecilomyces variotii No. 5) (NBRC109023).</title>
        <authorList>
            <person name="Oka T."/>
            <person name="Ekino K."/>
            <person name="Fukuda K."/>
            <person name="Nomura Y."/>
        </authorList>
    </citation>
    <scope>NUCLEOTIDE SEQUENCE [LARGE SCALE GENOMIC DNA]</scope>
    <source>
        <strain evidence="4">No. 5 / NBRC 109023</strain>
    </source>
</reference>
<evidence type="ECO:0000313" key="3">
    <source>
        <dbReference type="EMBL" id="GAD97901.1"/>
    </source>
</evidence>
<dbReference type="AlphaFoldDB" id="V5G7E1"/>
<dbReference type="InterPro" id="IPR007312">
    <property type="entry name" value="Phosphoesterase"/>
</dbReference>